<dbReference type="InterPro" id="IPR003495">
    <property type="entry name" value="CobW/HypB/UreG_nucleotide-bd"/>
</dbReference>
<sequence length="153" mass="16913">MPAQTSSFFQNDLNAMTFLSGSQSSQAISLVNHVFNPQHGKRIAVILNDFGEEIPVEREMINEREGDALVEEWFELANGCVCCTVKHSLVQALEQLVQIKVIIHHMLLETTGLANPAPLASVLWLDGLLESAVKLDSIITKTSLLRLLQLDCT</sequence>
<dbReference type="PANTHER" id="PTHR13748:SF31">
    <property type="entry name" value="ZINC-REGULATED GTPASE METALLOPROTEIN ACTIVATOR 1A-RELATED"/>
    <property type="match status" value="1"/>
</dbReference>
<dbReference type="InterPro" id="IPR027417">
    <property type="entry name" value="P-loop_NTPase"/>
</dbReference>
<proteinExistence type="predicted"/>
<dbReference type="SUPFAM" id="SSF52540">
    <property type="entry name" value="P-loop containing nucleoside triphosphate hydrolases"/>
    <property type="match status" value="1"/>
</dbReference>
<feature type="domain" description="CobW/HypB/UreG nucleotide-binding" evidence="1">
    <location>
        <begin position="29"/>
        <end position="140"/>
    </location>
</feature>
<dbReference type="EMBL" id="JAQIZT010000010">
    <property type="protein sequence ID" value="KAJ6982574.1"/>
    <property type="molecule type" value="Genomic_DNA"/>
</dbReference>
<dbReference type="Pfam" id="PF02492">
    <property type="entry name" value="cobW"/>
    <property type="match status" value="1"/>
</dbReference>
<dbReference type="Proteomes" id="UP001164929">
    <property type="component" value="Chromosome 10"/>
</dbReference>
<protein>
    <recommendedName>
        <fullName evidence="1">CobW/HypB/UreG nucleotide-binding domain-containing protein</fullName>
    </recommendedName>
</protein>
<keyword evidence="4" id="KW-1185">Reference proteome</keyword>
<dbReference type="EMBL" id="JAQIZT010000010">
    <property type="protein sequence ID" value="KAJ6982587.1"/>
    <property type="molecule type" value="Genomic_DNA"/>
</dbReference>
<gene>
    <name evidence="2" type="ORF">NC653_025630</name>
    <name evidence="3" type="ORF">NC653_025639</name>
</gene>
<evidence type="ECO:0000313" key="4">
    <source>
        <dbReference type="Proteomes" id="UP001164929"/>
    </source>
</evidence>
<evidence type="ECO:0000313" key="2">
    <source>
        <dbReference type="EMBL" id="KAJ6982574.1"/>
    </source>
</evidence>
<dbReference type="InterPro" id="IPR051316">
    <property type="entry name" value="Zinc-reg_GTPase_activator"/>
</dbReference>
<accession>A0AAD6MC25</accession>
<dbReference type="GO" id="GO:0005737">
    <property type="term" value="C:cytoplasm"/>
    <property type="evidence" value="ECO:0007669"/>
    <property type="project" value="TreeGrafter"/>
</dbReference>
<dbReference type="AlphaFoldDB" id="A0AAD6MC25"/>
<dbReference type="Gene3D" id="3.40.50.300">
    <property type="entry name" value="P-loop containing nucleotide triphosphate hydrolases"/>
    <property type="match status" value="1"/>
</dbReference>
<comment type="caution">
    <text evidence="3">The sequence shown here is derived from an EMBL/GenBank/DDBJ whole genome shotgun (WGS) entry which is preliminary data.</text>
</comment>
<evidence type="ECO:0000313" key="3">
    <source>
        <dbReference type="EMBL" id="KAJ6982587.1"/>
    </source>
</evidence>
<dbReference type="PANTHER" id="PTHR13748">
    <property type="entry name" value="COBW-RELATED"/>
    <property type="match status" value="1"/>
</dbReference>
<evidence type="ECO:0000259" key="1">
    <source>
        <dbReference type="Pfam" id="PF02492"/>
    </source>
</evidence>
<name>A0AAD6MC25_9ROSI</name>
<organism evidence="3 4">
    <name type="scientific">Populus alba x Populus x berolinensis</name>
    <dbReference type="NCBI Taxonomy" id="444605"/>
    <lineage>
        <taxon>Eukaryota</taxon>
        <taxon>Viridiplantae</taxon>
        <taxon>Streptophyta</taxon>
        <taxon>Embryophyta</taxon>
        <taxon>Tracheophyta</taxon>
        <taxon>Spermatophyta</taxon>
        <taxon>Magnoliopsida</taxon>
        <taxon>eudicotyledons</taxon>
        <taxon>Gunneridae</taxon>
        <taxon>Pentapetalae</taxon>
        <taxon>rosids</taxon>
        <taxon>fabids</taxon>
        <taxon>Malpighiales</taxon>
        <taxon>Salicaceae</taxon>
        <taxon>Saliceae</taxon>
        <taxon>Populus</taxon>
    </lineage>
</organism>
<reference evidence="3" key="1">
    <citation type="journal article" date="2023" name="Mol. Ecol. Resour.">
        <title>Chromosome-level genome assembly of a triploid poplar Populus alba 'Berolinensis'.</title>
        <authorList>
            <person name="Chen S."/>
            <person name="Yu Y."/>
            <person name="Wang X."/>
            <person name="Wang S."/>
            <person name="Zhang T."/>
            <person name="Zhou Y."/>
            <person name="He R."/>
            <person name="Meng N."/>
            <person name="Wang Y."/>
            <person name="Liu W."/>
            <person name="Liu Z."/>
            <person name="Liu J."/>
            <person name="Guo Q."/>
            <person name="Huang H."/>
            <person name="Sederoff R.R."/>
            <person name="Wang G."/>
            <person name="Qu G."/>
            <person name="Chen S."/>
        </authorList>
    </citation>
    <scope>NUCLEOTIDE SEQUENCE</scope>
    <source>
        <strain evidence="3">SC-2020</strain>
    </source>
</reference>